<dbReference type="GO" id="GO:0005829">
    <property type="term" value="C:cytosol"/>
    <property type="evidence" value="ECO:0007669"/>
    <property type="project" value="TreeGrafter"/>
</dbReference>
<evidence type="ECO:0000256" key="4">
    <source>
        <dbReference type="ARBA" id="ARBA00023163"/>
    </source>
</evidence>
<dbReference type="Proteomes" id="UP000273611">
    <property type="component" value="Unassembled WGS sequence"/>
</dbReference>
<organism evidence="6 7">
    <name type="scientific">Rhizobium anhuiense</name>
    <dbReference type="NCBI Taxonomy" id="1184720"/>
    <lineage>
        <taxon>Bacteria</taxon>
        <taxon>Pseudomonadati</taxon>
        <taxon>Pseudomonadota</taxon>
        <taxon>Alphaproteobacteria</taxon>
        <taxon>Hyphomicrobiales</taxon>
        <taxon>Rhizobiaceae</taxon>
        <taxon>Rhizobium/Agrobacterium group</taxon>
        <taxon>Rhizobium</taxon>
    </lineage>
</organism>
<accession>A0A3S0S2Z0</accession>
<keyword evidence="3" id="KW-0238">DNA-binding</keyword>
<comment type="caution">
    <text evidence="6">The sequence shown here is derived from an EMBL/GenBank/DDBJ whole genome shotgun (WGS) entry which is preliminary data.</text>
</comment>
<dbReference type="Gene3D" id="1.10.10.10">
    <property type="entry name" value="Winged helix-like DNA-binding domain superfamily/Winged helix DNA-binding domain"/>
    <property type="match status" value="1"/>
</dbReference>
<evidence type="ECO:0000256" key="3">
    <source>
        <dbReference type="ARBA" id="ARBA00023125"/>
    </source>
</evidence>
<dbReference type="PANTHER" id="PTHR30419">
    <property type="entry name" value="HTH-TYPE TRANSCRIPTIONAL REGULATOR YBHD"/>
    <property type="match status" value="1"/>
</dbReference>
<dbReference type="Gene3D" id="3.40.190.290">
    <property type="match status" value="1"/>
</dbReference>
<dbReference type="CDD" id="cd08421">
    <property type="entry name" value="PBP2_LTTR_like_1"/>
    <property type="match status" value="1"/>
</dbReference>
<evidence type="ECO:0000256" key="2">
    <source>
        <dbReference type="ARBA" id="ARBA00023015"/>
    </source>
</evidence>
<dbReference type="PANTHER" id="PTHR30419:SF2">
    <property type="entry name" value="LYSR FAMILY TRANSCRIPTIONAL REGULATOR"/>
    <property type="match status" value="1"/>
</dbReference>
<dbReference type="RefSeq" id="WP_097594603.1">
    <property type="nucleotide sequence ID" value="NZ_BMFI01000012.1"/>
</dbReference>
<sequence length="304" mass="32912">MRFDLADLRLFLAVVEAGSITHGASAANLSLAAASERLREMEASGGVSLLDRGRRGVSATRAGEALAHHARLVLHQVAAMQAELSEHARGVRATIRLFANTAAMAEFLPGRLGPWLAAHPRIDVNLSERPSSEIVKAIAGGLAEIGIVSDAIETSPLTTSPFAVDRLVAVMSSTHPMARERRIAFSQLLGEDQIGFAGALQQHVDDHAARAGHRLQPRVHLRTFEGICRMAADGVGFGIVPEIAARRCRRTMPIAFVRLTDAWATRRLLLCSQAVQELQPITRQLFEHLARGQHAPILRPDTDP</sequence>
<reference evidence="6 7" key="1">
    <citation type="journal article" date="2015" name="Int. J. Syst. Evol. Microbiol.">
        <title>Rhizobium anhuiense sp. nov., isolated from effective nodules of Vicia faba and Pisum sativum.</title>
        <authorList>
            <person name="Zhang Y.J."/>
            <person name="Zheng W.T."/>
            <person name="Everall I."/>
            <person name="Young J.P."/>
            <person name="Zhang X.X."/>
            <person name="Tian C.F."/>
            <person name="Sui X.H."/>
            <person name="Wang E.T."/>
            <person name="Chen W.X."/>
        </authorList>
    </citation>
    <scope>NUCLEOTIDE SEQUENCE [LARGE SCALE GENOMIC DNA]</scope>
    <source>
        <strain evidence="6 7">CCBAU 23252</strain>
    </source>
</reference>
<dbReference type="Pfam" id="PF03466">
    <property type="entry name" value="LysR_substrate"/>
    <property type="match status" value="1"/>
</dbReference>
<evidence type="ECO:0000259" key="5">
    <source>
        <dbReference type="PROSITE" id="PS50931"/>
    </source>
</evidence>
<dbReference type="InterPro" id="IPR050950">
    <property type="entry name" value="HTH-type_LysR_regulators"/>
</dbReference>
<gene>
    <name evidence="6" type="ORF">EEQ99_24365</name>
</gene>
<dbReference type="Pfam" id="PF00126">
    <property type="entry name" value="HTH_1"/>
    <property type="match status" value="1"/>
</dbReference>
<dbReference type="PROSITE" id="PS50931">
    <property type="entry name" value="HTH_LYSR"/>
    <property type="match status" value="1"/>
</dbReference>
<keyword evidence="2" id="KW-0805">Transcription regulation</keyword>
<dbReference type="GO" id="GO:0003677">
    <property type="term" value="F:DNA binding"/>
    <property type="evidence" value="ECO:0007669"/>
    <property type="project" value="UniProtKB-KW"/>
</dbReference>
<feature type="domain" description="HTH lysR-type" evidence="5">
    <location>
        <begin position="3"/>
        <end position="60"/>
    </location>
</feature>
<protein>
    <submittedName>
        <fullName evidence="6">LysR family transcriptional regulator</fullName>
    </submittedName>
</protein>
<dbReference type="InterPro" id="IPR036390">
    <property type="entry name" value="WH_DNA-bd_sf"/>
</dbReference>
<comment type="similarity">
    <text evidence="1">Belongs to the LysR transcriptional regulatory family.</text>
</comment>
<dbReference type="InterPro" id="IPR036388">
    <property type="entry name" value="WH-like_DNA-bd_sf"/>
</dbReference>
<keyword evidence="4" id="KW-0804">Transcription</keyword>
<dbReference type="InterPro" id="IPR005119">
    <property type="entry name" value="LysR_subst-bd"/>
</dbReference>
<dbReference type="EMBL" id="RIBW01000013">
    <property type="protein sequence ID" value="RUL98607.1"/>
    <property type="molecule type" value="Genomic_DNA"/>
</dbReference>
<evidence type="ECO:0000313" key="7">
    <source>
        <dbReference type="Proteomes" id="UP000273611"/>
    </source>
</evidence>
<dbReference type="AlphaFoldDB" id="A0A3S0S2Z0"/>
<proteinExistence type="inferred from homology"/>
<dbReference type="GO" id="GO:0003700">
    <property type="term" value="F:DNA-binding transcription factor activity"/>
    <property type="evidence" value="ECO:0007669"/>
    <property type="project" value="InterPro"/>
</dbReference>
<dbReference type="SUPFAM" id="SSF46785">
    <property type="entry name" value="Winged helix' DNA-binding domain"/>
    <property type="match status" value="1"/>
</dbReference>
<dbReference type="InterPro" id="IPR000847">
    <property type="entry name" value="LysR_HTH_N"/>
</dbReference>
<evidence type="ECO:0000313" key="6">
    <source>
        <dbReference type="EMBL" id="RUL98607.1"/>
    </source>
</evidence>
<dbReference type="SUPFAM" id="SSF53850">
    <property type="entry name" value="Periplasmic binding protein-like II"/>
    <property type="match status" value="1"/>
</dbReference>
<evidence type="ECO:0000256" key="1">
    <source>
        <dbReference type="ARBA" id="ARBA00009437"/>
    </source>
</evidence>
<name>A0A3S0S2Z0_9HYPH</name>